<gene>
    <name evidence="1" type="ORF">ZEAMMB73_Zm00001d037962</name>
</gene>
<proteinExistence type="predicted"/>
<sequence>MGGRRSRCADLDFIYFCLFGSDSVGDPGLVRGFVRVMLTADVSRSVNALGLWLSSSTSNLIACCIISASLLD</sequence>
<reference evidence="1" key="1">
    <citation type="submission" date="2015-12" db="EMBL/GenBank/DDBJ databases">
        <title>Update maize B73 reference genome by single molecule sequencing technologies.</title>
        <authorList>
            <consortium name="Maize Genome Sequencing Project"/>
            <person name="Ware D."/>
        </authorList>
    </citation>
    <scope>NUCLEOTIDE SEQUENCE</scope>
    <source>
        <tissue evidence="1">Seedling</tissue>
    </source>
</reference>
<accession>A0A1D6M274</accession>
<organism evidence="1">
    <name type="scientific">Zea mays</name>
    <name type="common">Maize</name>
    <dbReference type="NCBI Taxonomy" id="4577"/>
    <lineage>
        <taxon>Eukaryota</taxon>
        <taxon>Viridiplantae</taxon>
        <taxon>Streptophyta</taxon>
        <taxon>Embryophyta</taxon>
        <taxon>Tracheophyta</taxon>
        <taxon>Spermatophyta</taxon>
        <taxon>Magnoliopsida</taxon>
        <taxon>Liliopsida</taxon>
        <taxon>Poales</taxon>
        <taxon>Poaceae</taxon>
        <taxon>PACMAD clade</taxon>
        <taxon>Panicoideae</taxon>
        <taxon>Andropogonodae</taxon>
        <taxon>Andropogoneae</taxon>
        <taxon>Tripsacinae</taxon>
        <taxon>Zea</taxon>
    </lineage>
</organism>
<dbReference type="AlphaFoldDB" id="A0A1D6M274"/>
<dbReference type="EMBL" id="CM000782">
    <property type="protein sequence ID" value="AQK85324.1"/>
    <property type="molecule type" value="Genomic_DNA"/>
</dbReference>
<name>A0A1D6M274_MAIZE</name>
<protein>
    <submittedName>
        <fullName evidence="1">Malic enzyme5</fullName>
    </submittedName>
</protein>
<evidence type="ECO:0000313" key="1">
    <source>
        <dbReference type="EMBL" id="AQK85324.1"/>
    </source>
</evidence>